<organism evidence="16 17">
    <name type="scientific">Oreochromis niloticus</name>
    <name type="common">Nile tilapia</name>
    <name type="synonym">Tilapia nilotica</name>
    <dbReference type="NCBI Taxonomy" id="8128"/>
    <lineage>
        <taxon>Eukaryota</taxon>
        <taxon>Metazoa</taxon>
        <taxon>Chordata</taxon>
        <taxon>Craniata</taxon>
        <taxon>Vertebrata</taxon>
        <taxon>Euteleostomi</taxon>
        <taxon>Actinopterygii</taxon>
        <taxon>Neopterygii</taxon>
        <taxon>Teleostei</taxon>
        <taxon>Neoteleostei</taxon>
        <taxon>Acanthomorphata</taxon>
        <taxon>Ovalentaria</taxon>
        <taxon>Cichlomorphae</taxon>
        <taxon>Cichliformes</taxon>
        <taxon>Cichlidae</taxon>
        <taxon>African cichlids</taxon>
        <taxon>Pseudocrenilabrinae</taxon>
        <taxon>Oreochromini</taxon>
        <taxon>Oreochromis</taxon>
    </lineage>
</organism>
<keyword evidence="7" id="KW-1133">Transmembrane helix</keyword>
<dbReference type="InterPro" id="IPR052374">
    <property type="entry name" value="SERAC1"/>
</dbReference>
<evidence type="ECO:0000256" key="11">
    <source>
        <dbReference type="ARBA" id="ARBA00023209"/>
    </source>
</evidence>
<evidence type="ECO:0000313" key="17">
    <source>
        <dbReference type="Proteomes" id="UP000005207"/>
    </source>
</evidence>
<proteinExistence type="inferred from homology"/>
<evidence type="ECO:0000256" key="2">
    <source>
        <dbReference type="ARBA" id="ARBA00004173"/>
    </source>
</evidence>
<reference evidence="16" key="2">
    <citation type="submission" date="2025-08" db="UniProtKB">
        <authorList>
            <consortium name="Ensembl"/>
        </authorList>
    </citation>
    <scope>IDENTIFICATION</scope>
</reference>
<sequence>MSAAALRWIRCRRLSTLIKHAPFCRGCLFITYEMIALDKAVTIDTSAILQEKNKSYIYLRATPSDEKDNLTGARRELHKAARRFVEISSRLLLQSLDEHFSHVDADPHEVALWVLLKKTQSANKAIRLEAVQELADNHHWHDYQYQTAAQVIDHRTAVGLARTPQVDLRFFRHPPALPDLGEGLSAEDGLRQLLASLPQTEVDKCVRYFTSLALRESTQSLAAQRGGLWSFGGNGLPYAQSLTSVPSEKVESFCLQALVQHSKVRSHCDHIVANGGLQLLQRVYHLRTDSMKIQRNIVRIIGNLALNEGAHQAIAQSGWVSVLAEMMQCPHIMQASHAARALANLDRETVKEKYPDGVYILHPQTRSNQPIKADVLFIHGILGAAFKTWRQKDRNTLEEEEAAKCEDDYTECWPKSWLAADCPNLRVLSVEYDSHLSDWMAQCYSWKSLAYRSQELLKKLKLAGVGERPVVWVAHSMGGLLVKKMLLDASQDPDMHGLLQNTKGIMFYSVPHYGTFMAEYSVNVRYLLFPSIEVRELCKDSPALRSLNDNFLNLAKEKDFKVLSFAETLPTNIGPMIKILVVPTQSANLGIGELIEVDVDHLNICKPERKDSFLYKRSLQFILDALLKENNSYVYK</sequence>
<keyword evidence="6" id="KW-0256">Endoplasmic reticulum</keyword>
<dbReference type="GeneTree" id="ENSGT00390000003560"/>
<evidence type="ECO:0000256" key="8">
    <source>
        <dbReference type="ARBA" id="ARBA00023098"/>
    </source>
</evidence>
<evidence type="ECO:0000256" key="4">
    <source>
        <dbReference type="ARBA" id="ARBA00022516"/>
    </source>
</evidence>
<dbReference type="GO" id="GO:0008654">
    <property type="term" value="P:phospholipid biosynthetic process"/>
    <property type="evidence" value="ECO:0007669"/>
    <property type="project" value="UniProtKB-KW"/>
</dbReference>
<name>A0A669C8H5_ORENI</name>
<dbReference type="Ensembl" id="ENSONIT00000073150.1">
    <property type="protein sequence ID" value="ENSONIP00000044073.1"/>
    <property type="gene ID" value="ENSONIG00000013328.2"/>
</dbReference>
<dbReference type="PANTHER" id="PTHR48182:SF2">
    <property type="entry name" value="PROTEIN SERAC1"/>
    <property type="match status" value="1"/>
</dbReference>
<reference evidence="16" key="3">
    <citation type="submission" date="2025-09" db="UniProtKB">
        <authorList>
            <consortium name="Ensembl"/>
        </authorList>
    </citation>
    <scope>IDENTIFICATION</scope>
</reference>
<evidence type="ECO:0000256" key="7">
    <source>
        <dbReference type="ARBA" id="ARBA00022989"/>
    </source>
</evidence>
<evidence type="ECO:0000256" key="14">
    <source>
        <dbReference type="ARBA" id="ARBA00040991"/>
    </source>
</evidence>
<reference evidence="17" key="1">
    <citation type="submission" date="2012-01" db="EMBL/GenBank/DDBJ databases">
        <title>The Genome Sequence of Oreochromis niloticus (Nile Tilapia).</title>
        <authorList>
            <consortium name="Broad Institute Genome Assembly Team"/>
            <consortium name="Broad Institute Sequencing Platform"/>
            <person name="Di Palma F."/>
            <person name="Johnson J."/>
            <person name="Lander E.S."/>
            <person name="Lindblad-Toh K."/>
        </authorList>
    </citation>
    <scope>NUCLEOTIDE SEQUENCE [LARGE SCALE GENOMIC DNA]</scope>
</reference>
<evidence type="ECO:0000256" key="9">
    <source>
        <dbReference type="ARBA" id="ARBA00023128"/>
    </source>
</evidence>
<evidence type="ECO:0000256" key="6">
    <source>
        <dbReference type="ARBA" id="ARBA00022824"/>
    </source>
</evidence>
<keyword evidence="12" id="KW-1208">Phospholipid metabolism</keyword>
<evidence type="ECO:0000256" key="5">
    <source>
        <dbReference type="ARBA" id="ARBA00022692"/>
    </source>
</evidence>
<evidence type="ECO:0000256" key="13">
    <source>
        <dbReference type="ARBA" id="ARBA00038024"/>
    </source>
</evidence>
<keyword evidence="10" id="KW-0472">Membrane</keyword>
<evidence type="ECO:0000256" key="10">
    <source>
        <dbReference type="ARBA" id="ARBA00023136"/>
    </source>
</evidence>
<dbReference type="InterPro" id="IPR016024">
    <property type="entry name" value="ARM-type_fold"/>
</dbReference>
<keyword evidence="11" id="KW-0594">Phospholipid biosynthesis</keyword>
<gene>
    <name evidence="16" type="primary">SERAC1</name>
    <name evidence="16" type="synonym">serac1</name>
</gene>
<dbReference type="InterPro" id="IPR029058">
    <property type="entry name" value="AB_hydrolase_fold"/>
</dbReference>
<dbReference type="GO" id="GO:0005783">
    <property type="term" value="C:endoplasmic reticulum"/>
    <property type="evidence" value="ECO:0007669"/>
    <property type="project" value="UniProtKB-SubCell"/>
</dbReference>
<keyword evidence="5" id="KW-0812">Transmembrane</keyword>
<keyword evidence="8" id="KW-0443">Lipid metabolism</keyword>
<dbReference type="SUPFAM" id="SSF53474">
    <property type="entry name" value="alpha/beta-Hydrolases"/>
    <property type="match status" value="1"/>
</dbReference>
<comment type="subcellular location">
    <subcellularLocation>
        <location evidence="3">Endoplasmic reticulum</location>
    </subcellularLocation>
    <subcellularLocation>
        <location evidence="1">Membrane</location>
        <topology evidence="1">Single-pass membrane protein</topology>
    </subcellularLocation>
    <subcellularLocation>
        <location evidence="2">Mitochondrion</location>
    </subcellularLocation>
</comment>
<protein>
    <recommendedName>
        <fullName evidence="14">Protein SERAC1</fullName>
    </recommendedName>
    <alternativeName>
        <fullName evidence="15">Serine active site-containing protein 1</fullName>
    </alternativeName>
</protein>
<keyword evidence="17" id="KW-1185">Reference proteome</keyword>
<dbReference type="Proteomes" id="UP000005207">
    <property type="component" value="Linkage group LG15"/>
</dbReference>
<dbReference type="PANTHER" id="PTHR48182">
    <property type="entry name" value="PROTEIN SERAC1"/>
    <property type="match status" value="1"/>
</dbReference>
<evidence type="ECO:0000313" key="16">
    <source>
        <dbReference type="Ensembl" id="ENSONIP00000044073.1"/>
    </source>
</evidence>
<dbReference type="InterPro" id="IPR011989">
    <property type="entry name" value="ARM-like"/>
</dbReference>
<evidence type="ECO:0000256" key="12">
    <source>
        <dbReference type="ARBA" id="ARBA00023264"/>
    </source>
</evidence>
<dbReference type="AlphaFoldDB" id="A0A669C8H5"/>
<dbReference type="SUPFAM" id="SSF48371">
    <property type="entry name" value="ARM repeat"/>
    <property type="match status" value="1"/>
</dbReference>
<comment type="similarity">
    <text evidence="13">Belongs to the SERAC1 family.</text>
</comment>
<keyword evidence="4" id="KW-0444">Lipid biosynthesis</keyword>
<keyword evidence="9" id="KW-0496">Mitochondrion</keyword>
<evidence type="ECO:0000256" key="15">
    <source>
        <dbReference type="ARBA" id="ARBA00041701"/>
    </source>
</evidence>
<evidence type="ECO:0000256" key="1">
    <source>
        <dbReference type="ARBA" id="ARBA00004167"/>
    </source>
</evidence>
<dbReference type="GO" id="GO:0016020">
    <property type="term" value="C:membrane"/>
    <property type="evidence" value="ECO:0007669"/>
    <property type="project" value="UniProtKB-SubCell"/>
</dbReference>
<dbReference type="Gene3D" id="3.40.50.1820">
    <property type="entry name" value="alpha/beta hydrolase"/>
    <property type="match status" value="1"/>
</dbReference>
<evidence type="ECO:0000256" key="3">
    <source>
        <dbReference type="ARBA" id="ARBA00004240"/>
    </source>
</evidence>
<accession>A0A669C8H5</accession>
<dbReference type="GO" id="GO:0005739">
    <property type="term" value="C:mitochondrion"/>
    <property type="evidence" value="ECO:0007669"/>
    <property type="project" value="UniProtKB-SubCell"/>
</dbReference>
<dbReference type="Gene3D" id="1.25.10.10">
    <property type="entry name" value="Leucine-rich Repeat Variant"/>
    <property type="match status" value="1"/>
</dbReference>